<protein>
    <submittedName>
        <fullName evidence="3">SlyX protein</fullName>
    </submittedName>
</protein>
<evidence type="ECO:0000313" key="3">
    <source>
        <dbReference type="EMBL" id="SNR25540.1"/>
    </source>
</evidence>
<gene>
    <name evidence="3" type="ORF">SAMN06265370_101119</name>
</gene>
<dbReference type="OrthoDB" id="285836at2"/>
<name>A0A238UTP1_9RHOB</name>
<dbReference type="AlphaFoldDB" id="A0A238UTP1"/>
<dbReference type="EMBL" id="FZNN01000001">
    <property type="protein sequence ID" value="SNR25540.1"/>
    <property type="molecule type" value="Genomic_DNA"/>
</dbReference>
<proteinExistence type="predicted"/>
<evidence type="ECO:0000313" key="4">
    <source>
        <dbReference type="Proteomes" id="UP000198417"/>
    </source>
</evidence>
<reference evidence="3 4" key="1">
    <citation type="submission" date="2017-06" db="EMBL/GenBank/DDBJ databases">
        <authorList>
            <person name="Kim H.J."/>
            <person name="Triplett B.A."/>
        </authorList>
    </citation>
    <scope>NUCLEOTIDE SEQUENCE [LARGE SCALE GENOMIC DNA]</scope>
    <source>
        <strain evidence="3 4">DSM 29052</strain>
    </source>
</reference>
<dbReference type="InterPro" id="IPR007236">
    <property type="entry name" value="SlyX"/>
</dbReference>
<dbReference type="Pfam" id="PF04102">
    <property type="entry name" value="SlyX"/>
    <property type="match status" value="1"/>
</dbReference>
<dbReference type="Proteomes" id="UP000198417">
    <property type="component" value="Unassembled WGS sequence"/>
</dbReference>
<organism evidence="3 4">
    <name type="scientific">Puniceibacterium sediminis</name>
    <dbReference type="NCBI Taxonomy" id="1608407"/>
    <lineage>
        <taxon>Bacteria</taxon>
        <taxon>Pseudomonadati</taxon>
        <taxon>Pseudomonadota</taxon>
        <taxon>Alphaproteobacteria</taxon>
        <taxon>Rhodobacterales</taxon>
        <taxon>Paracoccaceae</taxon>
        <taxon>Puniceibacterium</taxon>
    </lineage>
</organism>
<accession>A0A238UTP1</accession>
<keyword evidence="4" id="KW-1185">Reference proteome</keyword>
<evidence type="ECO:0000256" key="1">
    <source>
        <dbReference type="SAM" id="Coils"/>
    </source>
</evidence>
<keyword evidence="1" id="KW-0175">Coiled coil</keyword>
<feature type="coiled-coil region" evidence="1">
    <location>
        <begin position="3"/>
        <end position="37"/>
    </location>
</feature>
<sequence length="66" mass="7403">MSNTDIEERIAHLTRAIEDLSDTVARQDGEISRLTRRVEMLMHREAGREAEGSGGVVLGDEKPPHY</sequence>
<evidence type="ECO:0000256" key="2">
    <source>
        <dbReference type="SAM" id="MobiDB-lite"/>
    </source>
</evidence>
<feature type="region of interest" description="Disordered" evidence="2">
    <location>
        <begin position="45"/>
        <end position="66"/>
    </location>
</feature>
<dbReference type="RefSeq" id="WP_089268963.1">
    <property type="nucleotide sequence ID" value="NZ_FZNN01000001.1"/>
</dbReference>